<dbReference type="GO" id="GO:0008610">
    <property type="term" value="P:lipid biosynthetic process"/>
    <property type="evidence" value="ECO:0007669"/>
    <property type="project" value="InterPro"/>
</dbReference>
<comment type="caution">
    <text evidence="7">The sequence shown here is derived from an EMBL/GenBank/DDBJ whole genome shotgun (WGS) entry which is preliminary data.</text>
</comment>
<evidence type="ECO:0000259" key="6">
    <source>
        <dbReference type="Pfam" id="PF04116"/>
    </source>
</evidence>
<proteinExistence type="predicted"/>
<feature type="transmembrane region" description="Helical" evidence="5">
    <location>
        <begin position="42"/>
        <end position="66"/>
    </location>
</feature>
<protein>
    <recommendedName>
        <fullName evidence="6">Fatty acid hydroxylase domain-containing protein</fullName>
    </recommendedName>
</protein>
<gene>
    <name evidence="7" type="ORF">SKAU_G00174170</name>
</gene>
<keyword evidence="4 5" id="KW-0472">Membrane</keyword>
<dbReference type="InterPro" id="IPR006694">
    <property type="entry name" value="Fatty_acid_hydroxylase"/>
</dbReference>
<feature type="transmembrane region" description="Helical" evidence="5">
    <location>
        <begin position="97"/>
        <end position="115"/>
    </location>
</feature>
<dbReference type="GO" id="GO:0016020">
    <property type="term" value="C:membrane"/>
    <property type="evidence" value="ECO:0007669"/>
    <property type="project" value="UniProtKB-SubCell"/>
</dbReference>
<dbReference type="Pfam" id="PF04116">
    <property type="entry name" value="FA_hydroxylase"/>
    <property type="match status" value="1"/>
</dbReference>
<feature type="domain" description="Fatty acid hydroxylase" evidence="6">
    <location>
        <begin position="135"/>
        <end position="267"/>
    </location>
</feature>
<dbReference type="GO" id="GO:0005506">
    <property type="term" value="F:iron ion binding"/>
    <property type="evidence" value="ECO:0007669"/>
    <property type="project" value="InterPro"/>
</dbReference>
<dbReference type="GO" id="GO:0016491">
    <property type="term" value="F:oxidoreductase activity"/>
    <property type="evidence" value="ECO:0007669"/>
    <property type="project" value="InterPro"/>
</dbReference>
<evidence type="ECO:0000256" key="1">
    <source>
        <dbReference type="ARBA" id="ARBA00004370"/>
    </source>
</evidence>
<reference evidence="7" key="1">
    <citation type="journal article" date="2023" name="Science">
        <title>Genome structures resolve the early diversification of teleost fishes.</title>
        <authorList>
            <person name="Parey E."/>
            <person name="Louis A."/>
            <person name="Montfort J."/>
            <person name="Bouchez O."/>
            <person name="Roques C."/>
            <person name="Iampietro C."/>
            <person name="Lluch J."/>
            <person name="Castinel A."/>
            <person name="Donnadieu C."/>
            <person name="Desvignes T."/>
            <person name="Floi Bucao C."/>
            <person name="Jouanno E."/>
            <person name="Wen M."/>
            <person name="Mejri S."/>
            <person name="Dirks R."/>
            <person name="Jansen H."/>
            <person name="Henkel C."/>
            <person name="Chen W.J."/>
            <person name="Zahm M."/>
            <person name="Cabau C."/>
            <person name="Klopp C."/>
            <person name="Thompson A.W."/>
            <person name="Robinson-Rechavi M."/>
            <person name="Braasch I."/>
            <person name="Lecointre G."/>
            <person name="Bobe J."/>
            <person name="Postlethwait J.H."/>
            <person name="Berthelot C."/>
            <person name="Roest Crollius H."/>
            <person name="Guiguen Y."/>
        </authorList>
    </citation>
    <scope>NUCLEOTIDE SEQUENCE</scope>
    <source>
        <strain evidence="7">WJC10195</strain>
    </source>
</reference>
<evidence type="ECO:0000256" key="2">
    <source>
        <dbReference type="ARBA" id="ARBA00022692"/>
    </source>
</evidence>
<keyword evidence="3 5" id="KW-1133">Transmembrane helix</keyword>
<sequence length="274" mass="31728">MYFSLICVMNNTCGLSYQRHGILLQPVWDYFLRRQELLLSPYLPAGLAFLSHLLLCAPFLALDVVGRHCLALNRYKISGNSETAVCMRLWFNSIIRIFWNYVICVLPATALLHRLRNPEMPALAPTCGQALWQIASCLFLFDALFYFWHVAMHRIPWLYRRVHQVHHQNPDVFALMAQDASAAELLSLQTLALSSAALVGCHPLSEVVFHLLNMWLAVEDHCGYDLPWALHRILPFFGGSPFHQLHHRRFRGNYAPYFKHWDLLFDTYLTEESS</sequence>
<name>A0A9Q1FKZ4_SYNKA</name>
<dbReference type="InterPro" id="IPR050307">
    <property type="entry name" value="Sterol_Desaturase_Related"/>
</dbReference>
<comment type="subcellular location">
    <subcellularLocation>
        <location evidence="1">Membrane</location>
    </subcellularLocation>
</comment>
<evidence type="ECO:0000313" key="7">
    <source>
        <dbReference type="EMBL" id="KAJ8360892.1"/>
    </source>
</evidence>
<dbReference type="OrthoDB" id="1658724at2759"/>
<dbReference type="EMBL" id="JAINUF010000005">
    <property type="protein sequence ID" value="KAJ8360892.1"/>
    <property type="molecule type" value="Genomic_DNA"/>
</dbReference>
<dbReference type="Proteomes" id="UP001152622">
    <property type="component" value="Chromosome 5"/>
</dbReference>
<dbReference type="AlphaFoldDB" id="A0A9Q1FKZ4"/>
<feature type="transmembrane region" description="Helical" evidence="5">
    <location>
        <begin position="130"/>
        <end position="151"/>
    </location>
</feature>
<evidence type="ECO:0000313" key="8">
    <source>
        <dbReference type="Proteomes" id="UP001152622"/>
    </source>
</evidence>
<organism evidence="7 8">
    <name type="scientific">Synaphobranchus kaupii</name>
    <name type="common">Kaup's arrowtooth eel</name>
    <dbReference type="NCBI Taxonomy" id="118154"/>
    <lineage>
        <taxon>Eukaryota</taxon>
        <taxon>Metazoa</taxon>
        <taxon>Chordata</taxon>
        <taxon>Craniata</taxon>
        <taxon>Vertebrata</taxon>
        <taxon>Euteleostomi</taxon>
        <taxon>Actinopterygii</taxon>
        <taxon>Neopterygii</taxon>
        <taxon>Teleostei</taxon>
        <taxon>Anguilliformes</taxon>
        <taxon>Synaphobranchidae</taxon>
        <taxon>Synaphobranchus</taxon>
    </lineage>
</organism>
<keyword evidence="2 5" id="KW-0812">Transmembrane</keyword>
<evidence type="ECO:0000256" key="5">
    <source>
        <dbReference type="SAM" id="Phobius"/>
    </source>
</evidence>
<keyword evidence="8" id="KW-1185">Reference proteome</keyword>
<accession>A0A9Q1FKZ4</accession>
<dbReference type="PANTHER" id="PTHR11863">
    <property type="entry name" value="STEROL DESATURASE"/>
    <property type="match status" value="1"/>
</dbReference>
<evidence type="ECO:0000256" key="3">
    <source>
        <dbReference type="ARBA" id="ARBA00022989"/>
    </source>
</evidence>
<evidence type="ECO:0000256" key="4">
    <source>
        <dbReference type="ARBA" id="ARBA00023136"/>
    </source>
</evidence>